<feature type="compositionally biased region" description="Basic and acidic residues" evidence="1">
    <location>
        <begin position="467"/>
        <end position="477"/>
    </location>
</feature>
<dbReference type="Proteomes" id="UP001189429">
    <property type="component" value="Unassembled WGS sequence"/>
</dbReference>
<feature type="non-terminal residue" evidence="2">
    <location>
        <position position="1"/>
    </location>
</feature>
<dbReference type="EMBL" id="CAUYUJ010011568">
    <property type="protein sequence ID" value="CAK0832148.1"/>
    <property type="molecule type" value="Genomic_DNA"/>
</dbReference>
<name>A0ABN9SK44_9DINO</name>
<sequence length="477" mass="51840">VAMLQPTCEVGTGLLMMSAAVDNDPVAQKLVKEGVLYEVLGPDVMLGEKNCSIMARAINRPQAFSMRMSELEAMKVLSTEIKNAKEDGSDAIAHENAMQAAGARLGSFPSDPPFCDFINFILSLGADGGPRIRELIDFVETRVNSATRMSRLPAIGLAGEVSTQFPRVKVAVVMRPYRLPPKKASKQTGAPGWCIEPEGAQQPTLGPQLRLMEGVPHARHAALRADIATSLVATFQAQEDWSWLDFATLPPEEKTTAASVQEKGGGAAAQPAAAARDMGKKEAYMGAVLHVLREKHLQNEVLDASSHSDKVHVAVWAKSPDEPVKISFYIHPEFTAPESMAPYDAGQTGPAQREWKWAGKEPTHPFWSVTKLTAEELGTRNVAEAAAGRARFNVELAPKEVNVVICGRVICVRVPVTTNAVDLLAGEELIMEDTHVKRKKEAAPTDWRTAAKKAITKAKSQPQQRKTVFDENGRQDI</sequence>
<feature type="region of interest" description="Disordered" evidence="1">
    <location>
        <begin position="453"/>
        <end position="477"/>
    </location>
</feature>
<comment type="caution">
    <text evidence="2">The sequence shown here is derived from an EMBL/GenBank/DDBJ whole genome shotgun (WGS) entry which is preliminary data.</text>
</comment>
<organism evidence="2 3">
    <name type="scientific">Prorocentrum cordatum</name>
    <dbReference type="NCBI Taxonomy" id="2364126"/>
    <lineage>
        <taxon>Eukaryota</taxon>
        <taxon>Sar</taxon>
        <taxon>Alveolata</taxon>
        <taxon>Dinophyceae</taxon>
        <taxon>Prorocentrales</taxon>
        <taxon>Prorocentraceae</taxon>
        <taxon>Prorocentrum</taxon>
    </lineage>
</organism>
<gene>
    <name evidence="2" type="ORF">PCOR1329_LOCUS30246</name>
</gene>
<accession>A0ABN9SK44</accession>
<evidence type="ECO:0000256" key="1">
    <source>
        <dbReference type="SAM" id="MobiDB-lite"/>
    </source>
</evidence>
<evidence type="ECO:0000313" key="3">
    <source>
        <dbReference type="Proteomes" id="UP001189429"/>
    </source>
</evidence>
<proteinExistence type="predicted"/>
<protein>
    <submittedName>
        <fullName evidence="2">Uncharacterized protein</fullName>
    </submittedName>
</protein>
<reference evidence="2" key="1">
    <citation type="submission" date="2023-10" db="EMBL/GenBank/DDBJ databases">
        <authorList>
            <person name="Chen Y."/>
            <person name="Shah S."/>
            <person name="Dougan E. K."/>
            <person name="Thang M."/>
            <person name="Chan C."/>
        </authorList>
    </citation>
    <scope>NUCLEOTIDE SEQUENCE [LARGE SCALE GENOMIC DNA]</scope>
</reference>
<feature type="region of interest" description="Disordered" evidence="1">
    <location>
        <begin position="255"/>
        <end position="274"/>
    </location>
</feature>
<keyword evidence="3" id="KW-1185">Reference proteome</keyword>
<evidence type="ECO:0000313" key="2">
    <source>
        <dbReference type="EMBL" id="CAK0832148.1"/>
    </source>
</evidence>